<sequence length="110" mass="12842">MDLYYVLRKEGGNNYVRSRQNTLKLDTVVFKLVIYNFIKFFNVIEVDENPIVDVTVATVPVDHGNISFDKNKLLWRVAESLEAFSIMPQKPHFQPLESFSEIHVKEKLLI</sequence>
<accession>A0AAD8J7H9</accession>
<proteinExistence type="predicted"/>
<reference evidence="1" key="2">
    <citation type="submission" date="2023-05" db="EMBL/GenBank/DDBJ databases">
        <authorList>
            <person name="Schelkunov M.I."/>
        </authorList>
    </citation>
    <scope>NUCLEOTIDE SEQUENCE</scope>
    <source>
        <strain evidence="1">Hsosn_3</strain>
        <tissue evidence="1">Leaf</tissue>
    </source>
</reference>
<gene>
    <name evidence="1" type="ORF">POM88_008601</name>
</gene>
<evidence type="ECO:0000313" key="2">
    <source>
        <dbReference type="Proteomes" id="UP001237642"/>
    </source>
</evidence>
<dbReference type="Proteomes" id="UP001237642">
    <property type="component" value="Unassembled WGS sequence"/>
</dbReference>
<keyword evidence="2" id="KW-1185">Reference proteome</keyword>
<evidence type="ECO:0000313" key="1">
    <source>
        <dbReference type="EMBL" id="KAK1398738.1"/>
    </source>
</evidence>
<reference evidence="1" key="1">
    <citation type="submission" date="2023-02" db="EMBL/GenBank/DDBJ databases">
        <title>Genome of toxic invasive species Heracleum sosnowskyi carries increased number of genes despite the absence of recent whole-genome duplications.</title>
        <authorList>
            <person name="Schelkunov M."/>
            <person name="Shtratnikova V."/>
            <person name="Makarenko M."/>
            <person name="Klepikova A."/>
            <person name="Omelchenko D."/>
            <person name="Novikova G."/>
            <person name="Obukhova E."/>
            <person name="Bogdanov V."/>
            <person name="Penin A."/>
            <person name="Logacheva M."/>
        </authorList>
    </citation>
    <scope>NUCLEOTIDE SEQUENCE</scope>
    <source>
        <strain evidence="1">Hsosn_3</strain>
        <tissue evidence="1">Leaf</tissue>
    </source>
</reference>
<comment type="caution">
    <text evidence="1">The sequence shown here is derived from an EMBL/GenBank/DDBJ whole genome shotgun (WGS) entry which is preliminary data.</text>
</comment>
<name>A0AAD8J7H9_9APIA</name>
<dbReference type="AlphaFoldDB" id="A0AAD8J7H9"/>
<dbReference type="EMBL" id="JAUIZM010000002">
    <property type="protein sequence ID" value="KAK1398738.1"/>
    <property type="molecule type" value="Genomic_DNA"/>
</dbReference>
<organism evidence="1 2">
    <name type="scientific">Heracleum sosnowskyi</name>
    <dbReference type="NCBI Taxonomy" id="360622"/>
    <lineage>
        <taxon>Eukaryota</taxon>
        <taxon>Viridiplantae</taxon>
        <taxon>Streptophyta</taxon>
        <taxon>Embryophyta</taxon>
        <taxon>Tracheophyta</taxon>
        <taxon>Spermatophyta</taxon>
        <taxon>Magnoliopsida</taxon>
        <taxon>eudicotyledons</taxon>
        <taxon>Gunneridae</taxon>
        <taxon>Pentapetalae</taxon>
        <taxon>asterids</taxon>
        <taxon>campanulids</taxon>
        <taxon>Apiales</taxon>
        <taxon>Apiaceae</taxon>
        <taxon>Apioideae</taxon>
        <taxon>apioid superclade</taxon>
        <taxon>Tordylieae</taxon>
        <taxon>Tordyliinae</taxon>
        <taxon>Heracleum</taxon>
    </lineage>
</organism>
<protein>
    <submittedName>
        <fullName evidence="1">Uncharacterized protein</fullName>
    </submittedName>
</protein>